<evidence type="ECO:0008006" key="5">
    <source>
        <dbReference type="Google" id="ProtNLM"/>
    </source>
</evidence>
<name>A0ABP8CF84_9FLAO</name>
<dbReference type="Gene3D" id="2.60.40.10">
    <property type="entry name" value="Immunoglobulins"/>
    <property type="match status" value="1"/>
</dbReference>
<evidence type="ECO:0000259" key="2">
    <source>
        <dbReference type="Pfam" id="PF16586"/>
    </source>
</evidence>
<evidence type="ECO:0000313" key="4">
    <source>
        <dbReference type="Proteomes" id="UP001501496"/>
    </source>
</evidence>
<evidence type="ECO:0000313" key="3">
    <source>
        <dbReference type="EMBL" id="GAA4238389.1"/>
    </source>
</evidence>
<dbReference type="InterPro" id="IPR013783">
    <property type="entry name" value="Ig-like_fold"/>
</dbReference>
<protein>
    <recommendedName>
        <fullName evidence="5">Collagen-binding domain of a collagenase</fullName>
    </recommendedName>
</protein>
<keyword evidence="4" id="KW-1185">Reference proteome</keyword>
<dbReference type="InterPro" id="IPR024749">
    <property type="entry name" value="Collagen-bd_put"/>
</dbReference>
<comment type="caution">
    <text evidence="3">The sequence shown here is derived from an EMBL/GenBank/DDBJ whole genome shotgun (WGS) entry which is preliminary data.</text>
</comment>
<dbReference type="EMBL" id="BAABCA010000006">
    <property type="protein sequence ID" value="GAA4238389.1"/>
    <property type="molecule type" value="Genomic_DNA"/>
</dbReference>
<reference evidence="4" key="1">
    <citation type="journal article" date="2019" name="Int. J. Syst. Evol. Microbiol.">
        <title>The Global Catalogue of Microorganisms (GCM) 10K type strain sequencing project: providing services to taxonomists for standard genome sequencing and annotation.</title>
        <authorList>
            <consortium name="The Broad Institute Genomics Platform"/>
            <consortium name="The Broad Institute Genome Sequencing Center for Infectious Disease"/>
            <person name="Wu L."/>
            <person name="Ma J."/>
        </authorList>
    </citation>
    <scope>NUCLEOTIDE SEQUENCE [LARGE SCALE GENOMIC DNA]</scope>
    <source>
        <strain evidence="4">JCM 17630</strain>
    </source>
</reference>
<feature type="domain" description="DUF5060" evidence="2">
    <location>
        <begin position="56"/>
        <end position="139"/>
    </location>
</feature>
<accession>A0ABP8CF84</accession>
<dbReference type="Pfam" id="PF16586">
    <property type="entry name" value="DUF5060"/>
    <property type="match status" value="1"/>
</dbReference>
<dbReference type="Proteomes" id="UP001501496">
    <property type="component" value="Unassembled WGS sequence"/>
</dbReference>
<proteinExistence type="predicted"/>
<gene>
    <name evidence="3" type="ORF">GCM10022291_28670</name>
</gene>
<evidence type="ECO:0000259" key="1">
    <source>
        <dbReference type="Pfam" id="PF12904"/>
    </source>
</evidence>
<dbReference type="Pfam" id="PF12904">
    <property type="entry name" value="Collagen_bind_2"/>
    <property type="match status" value="1"/>
</dbReference>
<feature type="domain" description="Putative collagen-binding" evidence="1">
    <location>
        <begin position="547"/>
        <end position="626"/>
    </location>
</feature>
<sequence length="629" mass="71701">MQFKNIKFVILNLNNKHFMKPFFKKTRHALALLVLAFSITNYSFSQNSEITIKGELKKWHKVTLELQGPETSENAKDNPFLNYKLDVTFKHKTSGKTYTIPGYYAADGDAGNTSAISGNIWKVHFAPDETGMWEYNIRFVKGKWAAVRVSNKLKTAGEINKKTGSFNIAKSDKTGVDLRSKGRLNYVGERYLKFAETGEYFLKCGSDAPENFLAYDEFDGTFHNDGFKDDLVKTWEAHEKDWKQGDPTWKNGKGKDLIGAVNYLASKGMNAFSFITMNIQGDDKNVFPYVDYNTYDRFDTSKLDQWETVFEHADKLGMFLHFKTLEAENQGLLDNGGTGLYTKLYYRELIARFGHHLALNWNLCEETGDWQNPPRTFPVDVQGRLTLANYVASIDPYKHHIVIHNGNWFTGVYGKESKFTGASLQTNKDDFRNVHKSVLRILKEADAEGKTWAVACDEPGDAQHSLLPDAENPEHNNARKNGLWGAMMAGAWGTEWYFGYKHAHSDLTCQDYRSRDLFWDQGKICLDFFKNNNVEFWKMTSNDALISTKHDYVLANEGNSYVVFLKNGGNSQLDMGNSNSKYNVLWYNPRTGGKLLKSKIKTISGSGKQDLGFPPTDKTKDWVVYLTKK</sequence>
<organism evidence="3 4">
    <name type="scientific">Postechiella marina</name>
    <dbReference type="NCBI Taxonomy" id="943941"/>
    <lineage>
        <taxon>Bacteria</taxon>
        <taxon>Pseudomonadati</taxon>
        <taxon>Bacteroidota</taxon>
        <taxon>Flavobacteriia</taxon>
        <taxon>Flavobacteriales</taxon>
        <taxon>Flavobacteriaceae</taxon>
        <taxon>Postechiella</taxon>
    </lineage>
</organism>
<dbReference type="InterPro" id="IPR032260">
    <property type="entry name" value="DUF5060"/>
</dbReference>
<dbReference type="Gene3D" id="3.20.20.80">
    <property type="entry name" value="Glycosidases"/>
    <property type="match status" value="1"/>
</dbReference>